<feature type="transmembrane region" description="Helical" evidence="8">
    <location>
        <begin position="305"/>
        <end position="323"/>
    </location>
</feature>
<dbReference type="Proteomes" id="UP000389128">
    <property type="component" value="Unassembled WGS sequence"/>
</dbReference>
<dbReference type="PANTHER" id="PTHR33908">
    <property type="entry name" value="MANNOSYLTRANSFERASE YKCB-RELATED"/>
    <property type="match status" value="1"/>
</dbReference>
<dbReference type="OrthoDB" id="8933800at2"/>
<feature type="transmembrane region" description="Helical" evidence="8">
    <location>
        <begin position="246"/>
        <end position="267"/>
    </location>
</feature>
<feature type="transmembrane region" description="Helical" evidence="8">
    <location>
        <begin position="279"/>
        <end position="299"/>
    </location>
</feature>
<accession>A0A6C2CR68</accession>
<reference evidence="10 11" key="1">
    <citation type="submission" date="2019-01" db="EMBL/GenBank/DDBJ databases">
        <title>Zoogloea oleivorans genome sequencing and assembly.</title>
        <authorList>
            <person name="Tancsics A."/>
            <person name="Farkas M."/>
            <person name="Kriszt B."/>
            <person name="Maroti G."/>
            <person name="Horvath B."/>
        </authorList>
    </citation>
    <scope>NUCLEOTIDE SEQUENCE [LARGE SCALE GENOMIC DNA]</scope>
    <source>
        <strain evidence="10 11">Buc</strain>
    </source>
</reference>
<dbReference type="AlphaFoldDB" id="A0A6C2CR68"/>
<evidence type="ECO:0000259" key="9">
    <source>
        <dbReference type="Pfam" id="PF13231"/>
    </source>
</evidence>
<feature type="transmembrane region" description="Helical" evidence="8">
    <location>
        <begin position="195"/>
        <end position="213"/>
    </location>
</feature>
<gene>
    <name evidence="10" type="ORF">ETQ85_12970</name>
</gene>
<dbReference type="RefSeq" id="WP_148579500.1">
    <property type="nucleotide sequence ID" value="NZ_SDKK01000011.1"/>
</dbReference>
<name>A0A6C2CR68_9RHOO</name>
<dbReference type="InterPro" id="IPR050297">
    <property type="entry name" value="LipidA_mod_glycosyltrf_83"/>
</dbReference>
<evidence type="ECO:0000313" key="11">
    <source>
        <dbReference type="Proteomes" id="UP000389128"/>
    </source>
</evidence>
<protein>
    <submittedName>
        <fullName evidence="10">Phospholipid carrier-dependent glycosyltransferase</fullName>
    </submittedName>
</protein>
<organism evidence="10 11">
    <name type="scientific">Zoogloea oleivorans</name>
    <dbReference type="NCBI Taxonomy" id="1552750"/>
    <lineage>
        <taxon>Bacteria</taxon>
        <taxon>Pseudomonadati</taxon>
        <taxon>Pseudomonadota</taxon>
        <taxon>Betaproteobacteria</taxon>
        <taxon>Rhodocyclales</taxon>
        <taxon>Zoogloeaceae</taxon>
        <taxon>Zoogloea</taxon>
    </lineage>
</organism>
<evidence type="ECO:0000256" key="1">
    <source>
        <dbReference type="ARBA" id="ARBA00004651"/>
    </source>
</evidence>
<dbReference type="GO" id="GO:0016763">
    <property type="term" value="F:pentosyltransferase activity"/>
    <property type="evidence" value="ECO:0007669"/>
    <property type="project" value="TreeGrafter"/>
</dbReference>
<dbReference type="InterPro" id="IPR038731">
    <property type="entry name" value="RgtA/B/C-like"/>
</dbReference>
<feature type="transmembrane region" description="Helical" evidence="8">
    <location>
        <begin position="328"/>
        <end position="346"/>
    </location>
</feature>
<feature type="domain" description="Glycosyltransferase RgtA/B/C/D-like" evidence="9">
    <location>
        <begin position="53"/>
        <end position="213"/>
    </location>
</feature>
<keyword evidence="4 10" id="KW-0808">Transferase</keyword>
<keyword evidence="7 8" id="KW-0472">Membrane</keyword>
<comment type="caution">
    <text evidence="10">The sequence shown here is derived from an EMBL/GenBank/DDBJ whole genome shotgun (WGS) entry which is preliminary data.</text>
</comment>
<keyword evidence="6 8" id="KW-1133">Transmembrane helix</keyword>
<evidence type="ECO:0000256" key="8">
    <source>
        <dbReference type="SAM" id="Phobius"/>
    </source>
</evidence>
<keyword evidence="11" id="KW-1185">Reference proteome</keyword>
<comment type="subcellular location">
    <subcellularLocation>
        <location evidence="1">Cell membrane</location>
        <topology evidence="1">Multi-pass membrane protein</topology>
    </subcellularLocation>
</comment>
<dbReference type="Pfam" id="PF13231">
    <property type="entry name" value="PMT_2"/>
    <property type="match status" value="1"/>
</dbReference>
<evidence type="ECO:0000256" key="5">
    <source>
        <dbReference type="ARBA" id="ARBA00022692"/>
    </source>
</evidence>
<proteinExistence type="predicted"/>
<feature type="transmembrane region" description="Helical" evidence="8">
    <location>
        <begin position="165"/>
        <end position="183"/>
    </location>
</feature>
<keyword evidence="3" id="KW-0328">Glycosyltransferase</keyword>
<feature type="transmembrane region" description="Helical" evidence="8">
    <location>
        <begin position="81"/>
        <end position="99"/>
    </location>
</feature>
<evidence type="ECO:0000256" key="2">
    <source>
        <dbReference type="ARBA" id="ARBA00022475"/>
    </source>
</evidence>
<keyword evidence="5 8" id="KW-0812">Transmembrane</keyword>
<evidence type="ECO:0000256" key="6">
    <source>
        <dbReference type="ARBA" id="ARBA00022989"/>
    </source>
</evidence>
<dbReference type="GO" id="GO:0005886">
    <property type="term" value="C:plasma membrane"/>
    <property type="evidence" value="ECO:0007669"/>
    <property type="project" value="UniProtKB-SubCell"/>
</dbReference>
<sequence>MTDNRSCATTLAVIAAILTAYRLWVINHLGIDLYVDEAYYWGWSQHLDWGYFSKPPVIAALIAASTAIFGNGIIAIKLPSLLIYPATAAVLYVLGKRLYSVRVGFWAGLGFMSMPLVSALGLFVSTDAPLLLCWSLALLFLLRALERDGWRDWLACGAAIGVGLMSKYTMAAFLPSALLLLALDPQQRRWLARPQPWVAVLLACAILAPNLYWNWTHDFPTFRHTADITRVGHGERGWHPAQLGEFIGAQWLSLGPVLGILLIWALLKAPKLWRQPAHRTLLIFIVPLLALVSAQALTGRANGNWAAPIFVAACLLVPAVFVAERRRWLVAGVAVNLVASVGAYHWPDIAHATGIELTAKNDPYKRARGWLHLADGVRPFVDEHPGSILVAEDRELIAHLVYRLHPAEYAAWHPGGTPIDHYELVTTLADKRGRDVLYVSRKPDIPAIAECFASSEKLGKVVVPIHKDFKREVYVFLLKDFKGY</sequence>
<evidence type="ECO:0000256" key="7">
    <source>
        <dbReference type="ARBA" id="ARBA00023136"/>
    </source>
</evidence>
<evidence type="ECO:0000313" key="10">
    <source>
        <dbReference type="EMBL" id="TYC56206.1"/>
    </source>
</evidence>
<keyword evidence="2" id="KW-1003">Cell membrane</keyword>
<dbReference type="GO" id="GO:0009103">
    <property type="term" value="P:lipopolysaccharide biosynthetic process"/>
    <property type="evidence" value="ECO:0007669"/>
    <property type="project" value="UniProtKB-ARBA"/>
</dbReference>
<evidence type="ECO:0000256" key="3">
    <source>
        <dbReference type="ARBA" id="ARBA00022676"/>
    </source>
</evidence>
<dbReference type="EMBL" id="SDKK01000011">
    <property type="protein sequence ID" value="TYC56206.1"/>
    <property type="molecule type" value="Genomic_DNA"/>
</dbReference>
<feature type="transmembrane region" description="Helical" evidence="8">
    <location>
        <begin position="105"/>
        <end position="123"/>
    </location>
</feature>
<dbReference type="PANTHER" id="PTHR33908:SF11">
    <property type="entry name" value="MEMBRANE PROTEIN"/>
    <property type="match status" value="1"/>
</dbReference>
<evidence type="ECO:0000256" key="4">
    <source>
        <dbReference type="ARBA" id="ARBA00022679"/>
    </source>
</evidence>